<accession>A0A1Q6FAJ3</accession>
<feature type="domain" description="BACON" evidence="1">
    <location>
        <begin position="131"/>
        <end position="173"/>
    </location>
</feature>
<reference evidence="2 3" key="1">
    <citation type="journal article" date="2016" name="Nat. Biotechnol.">
        <title>Measurement of bacterial replication rates in microbial communities.</title>
        <authorList>
            <person name="Brown C.T."/>
            <person name="Olm M.R."/>
            <person name="Thomas B.C."/>
            <person name="Banfield J.F."/>
        </authorList>
    </citation>
    <scope>NUCLEOTIDE SEQUENCE [LARGE SCALE GENOMIC DNA]</scope>
    <source>
        <strain evidence="2">CAG:67_53_122</strain>
    </source>
</reference>
<dbReference type="InterPro" id="IPR013783">
    <property type="entry name" value="Ig-like_fold"/>
</dbReference>
<proteinExistence type="predicted"/>
<gene>
    <name evidence="2" type="ORF">BHV66_02715</name>
</gene>
<dbReference type="InterPro" id="IPR024361">
    <property type="entry name" value="BACON"/>
</dbReference>
<dbReference type="AlphaFoldDB" id="A0A1Q6FAJ3"/>
<organism evidence="2 3">
    <name type="scientific">Alistipes putredinis</name>
    <dbReference type="NCBI Taxonomy" id="28117"/>
    <lineage>
        <taxon>Bacteria</taxon>
        <taxon>Pseudomonadati</taxon>
        <taxon>Bacteroidota</taxon>
        <taxon>Bacteroidia</taxon>
        <taxon>Bacteroidales</taxon>
        <taxon>Rikenellaceae</taxon>
        <taxon>Alistipes</taxon>
    </lineage>
</organism>
<dbReference type="Proteomes" id="UP000187417">
    <property type="component" value="Unassembled WGS sequence"/>
</dbReference>
<evidence type="ECO:0000259" key="1">
    <source>
        <dbReference type="Pfam" id="PF13004"/>
    </source>
</evidence>
<sequence length="436" mass="48493">MIFGGGILGSSLFAGCNNDDPVTPDAQPEIVFAAKESLDVPAEGGPFQIEYTIENPVANATLSAKCNDSWITDIDTKTSGVISFNVTKNETAEKREAIIEVSYADIQPAPSFKVFQIEYTIENPVANATLSAKCNDSWITDIDTKTAGVISFNVTKNETAEKREAIIEVSYADIQPAPSFTAKQAARPEEAFTITISDITTKTFRTTVRPGDQEMYYLLNIIPSRAAADFKTDDELYQYDIDFYTDMDATGSGWQSWAQEYLEQGTIADRLIENMEPDTEYLVYAYGVDPITIERLTPISKKTLTTLAPQTIDTKFDIQIVSTEGLNIDVLVKANDYDGHFVAKIYGSVDAADTDATVLEKISESWIDNVKIYGWMGYTAEMILSQYTFQQSRKIQETLEPNSKYYIYAFAVDDEALRCSDIVFIPITTNDTSIQH</sequence>
<protein>
    <recommendedName>
        <fullName evidence="1">BACON domain-containing protein</fullName>
    </recommendedName>
</protein>
<feature type="domain" description="BACON" evidence="1">
    <location>
        <begin position="63"/>
        <end position="105"/>
    </location>
</feature>
<comment type="caution">
    <text evidence="2">The sequence shown here is derived from an EMBL/GenBank/DDBJ whole genome shotgun (WGS) entry which is preliminary data.</text>
</comment>
<dbReference type="Gene3D" id="2.60.40.10">
    <property type="entry name" value="Immunoglobulins"/>
    <property type="match status" value="1"/>
</dbReference>
<dbReference type="EMBL" id="MNQH01000003">
    <property type="protein sequence ID" value="OKY95883.1"/>
    <property type="molecule type" value="Genomic_DNA"/>
</dbReference>
<evidence type="ECO:0000313" key="2">
    <source>
        <dbReference type="EMBL" id="OKY95883.1"/>
    </source>
</evidence>
<evidence type="ECO:0000313" key="3">
    <source>
        <dbReference type="Proteomes" id="UP000187417"/>
    </source>
</evidence>
<name>A0A1Q6FAJ3_9BACT</name>
<dbReference type="Pfam" id="PF13004">
    <property type="entry name" value="BACON"/>
    <property type="match status" value="2"/>
</dbReference>